<reference evidence="1 2" key="1">
    <citation type="submission" date="2021-01" db="EMBL/GenBank/DDBJ databases">
        <title>Whole genome shotgun sequence of Catellatospora citrea NBRC 14495.</title>
        <authorList>
            <person name="Komaki H."/>
            <person name="Tamura T."/>
        </authorList>
    </citation>
    <scope>NUCLEOTIDE SEQUENCE [LARGE SCALE GENOMIC DNA]</scope>
    <source>
        <strain evidence="1 2">NBRC 14495</strain>
    </source>
</reference>
<keyword evidence="2" id="KW-1185">Reference proteome</keyword>
<accession>A0A8J3P2C1</accession>
<organism evidence="1 2">
    <name type="scientific">Catellatospora citrea</name>
    <dbReference type="NCBI Taxonomy" id="53366"/>
    <lineage>
        <taxon>Bacteria</taxon>
        <taxon>Bacillati</taxon>
        <taxon>Actinomycetota</taxon>
        <taxon>Actinomycetes</taxon>
        <taxon>Micromonosporales</taxon>
        <taxon>Micromonosporaceae</taxon>
        <taxon>Catellatospora</taxon>
    </lineage>
</organism>
<dbReference type="EMBL" id="BONH01000035">
    <property type="protein sequence ID" value="GIG01127.1"/>
    <property type="molecule type" value="Genomic_DNA"/>
</dbReference>
<comment type="caution">
    <text evidence="1">The sequence shown here is derived from an EMBL/GenBank/DDBJ whole genome shotgun (WGS) entry which is preliminary data.</text>
</comment>
<dbReference type="AlphaFoldDB" id="A0A8J3P2C1"/>
<sequence>MAGIGSARRADWIRRWAAEVDTAAARMVATFEAVYGFPPGANEVRLAGVGDRVAADRYRDDPLAAPWMADFYAVVAEVSLPDVGNGYFIHSAASALGLRDECGYAFLPHADDPRGLVIGSTGAGVLFVADWGGAVHRSVAASMDADFEPVADSVEHFLHRLRQVVHEFVDSGTVQDL</sequence>
<proteinExistence type="predicted"/>
<dbReference type="Proteomes" id="UP000659904">
    <property type="component" value="Unassembled WGS sequence"/>
</dbReference>
<evidence type="ECO:0000313" key="1">
    <source>
        <dbReference type="EMBL" id="GIG01127.1"/>
    </source>
</evidence>
<evidence type="ECO:0000313" key="2">
    <source>
        <dbReference type="Proteomes" id="UP000659904"/>
    </source>
</evidence>
<protein>
    <submittedName>
        <fullName evidence="1">Uncharacterized protein</fullName>
    </submittedName>
</protein>
<name>A0A8J3P2C1_9ACTN</name>
<gene>
    <name evidence="1" type="ORF">Cci01nite_62200</name>
</gene>